<feature type="transmembrane region" description="Helical" evidence="2">
    <location>
        <begin position="6"/>
        <end position="27"/>
    </location>
</feature>
<gene>
    <name evidence="4" type="ORF">HH212_12895</name>
</gene>
<dbReference type="RefSeq" id="WP_170202841.1">
    <property type="nucleotide sequence ID" value="NZ_CP051685.1"/>
</dbReference>
<dbReference type="InterPro" id="IPR000305">
    <property type="entry name" value="GIY-YIG_endonuc"/>
</dbReference>
<comment type="similarity">
    <text evidence="1">Belongs to the UPF0213 family.</text>
</comment>
<dbReference type="AlphaFoldDB" id="A0A7Z2VXB3"/>
<evidence type="ECO:0000256" key="1">
    <source>
        <dbReference type="ARBA" id="ARBA00007435"/>
    </source>
</evidence>
<dbReference type="Pfam" id="PF01541">
    <property type="entry name" value="GIY-YIG"/>
    <property type="match status" value="1"/>
</dbReference>
<dbReference type="PANTHER" id="PTHR34477">
    <property type="entry name" value="UPF0213 PROTEIN YHBQ"/>
    <property type="match status" value="1"/>
</dbReference>
<proteinExistence type="inferred from homology"/>
<evidence type="ECO:0000313" key="4">
    <source>
        <dbReference type="EMBL" id="QJE00810.1"/>
    </source>
</evidence>
<evidence type="ECO:0000256" key="2">
    <source>
        <dbReference type="SAM" id="Phobius"/>
    </source>
</evidence>
<reference evidence="4 5" key="1">
    <citation type="submission" date="2020-04" db="EMBL/GenBank/DDBJ databases">
        <title>Genome sequencing of novel species.</title>
        <authorList>
            <person name="Heo J."/>
            <person name="Kim S.-J."/>
            <person name="Kim J.-S."/>
            <person name="Hong S.-B."/>
            <person name="Kwon S.-W."/>
        </authorList>
    </citation>
    <scope>NUCLEOTIDE SEQUENCE [LARGE SCALE GENOMIC DNA]</scope>
    <source>
        <strain evidence="4 5">GN2-R2</strain>
    </source>
</reference>
<dbReference type="PROSITE" id="PS50164">
    <property type="entry name" value="GIY_YIG"/>
    <property type="match status" value="1"/>
</dbReference>
<feature type="domain" description="GIY-YIG" evidence="3">
    <location>
        <begin position="3"/>
        <end position="79"/>
    </location>
</feature>
<dbReference type="Gene3D" id="3.40.1440.10">
    <property type="entry name" value="GIY-YIG endonuclease"/>
    <property type="match status" value="1"/>
</dbReference>
<keyword evidence="2" id="KW-1133">Transmembrane helix</keyword>
<dbReference type="InterPro" id="IPR035901">
    <property type="entry name" value="GIY-YIG_endonuc_sf"/>
</dbReference>
<keyword evidence="5" id="KW-1185">Reference proteome</keyword>
<dbReference type="EMBL" id="CP051685">
    <property type="protein sequence ID" value="QJE00810.1"/>
    <property type="molecule type" value="Genomic_DNA"/>
</dbReference>
<dbReference type="CDD" id="cd10448">
    <property type="entry name" value="GIY-YIG_unchar_3"/>
    <property type="match status" value="1"/>
</dbReference>
<dbReference type="InterPro" id="IPR050190">
    <property type="entry name" value="UPF0213_domain"/>
</dbReference>
<dbReference type="SMART" id="SM00465">
    <property type="entry name" value="GIYc"/>
    <property type="match status" value="1"/>
</dbReference>
<dbReference type="KEGG" id="mfy:HH212_12895"/>
<dbReference type="PANTHER" id="PTHR34477:SF5">
    <property type="entry name" value="BSL5627 PROTEIN"/>
    <property type="match status" value="1"/>
</dbReference>
<evidence type="ECO:0000313" key="5">
    <source>
        <dbReference type="Proteomes" id="UP000502415"/>
    </source>
</evidence>
<dbReference type="Proteomes" id="UP000502415">
    <property type="component" value="Chromosome"/>
</dbReference>
<protein>
    <submittedName>
        <fullName evidence="4">GIY-YIG nuclease family protein</fullName>
    </submittedName>
</protein>
<accession>A0A7Z2VXB3</accession>
<keyword evidence="2" id="KW-0812">Transmembrane</keyword>
<sequence>MEKYSYVYILASAPYGTLYIGSTTNLVRRVWQHREGVVAGFTKQYNVHRLVWYEIHGDIMEAGLREKQIKKWNRAWKVRLIEKTNLRWRDLYADFTA</sequence>
<keyword evidence="2" id="KW-0472">Membrane</keyword>
<evidence type="ECO:0000259" key="3">
    <source>
        <dbReference type="PROSITE" id="PS50164"/>
    </source>
</evidence>
<name>A0A7Z2VXB3_9BURK</name>
<dbReference type="SUPFAM" id="SSF82771">
    <property type="entry name" value="GIY-YIG endonuclease"/>
    <property type="match status" value="1"/>
</dbReference>
<organism evidence="4 5">
    <name type="scientific">Massilia forsythiae</name>
    <dbReference type="NCBI Taxonomy" id="2728020"/>
    <lineage>
        <taxon>Bacteria</taxon>
        <taxon>Pseudomonadati</taxon>
        <taxon>Pseudomonadota</taxon>
        <taxon>Betaproteobacteria</taxon>
        <taxon>Burkholderiales</taxon>
        <taxon>Oxalobacteraceae</taxon>
        <taxon>Telluria group</taxon>
        <taxon>Massilia</taxon>
    </lineage>
</organism>